<dbReference type="OrthoDB" id="2745898at2759"/>
<dbReference type="EMBL" id="ML210155">
    <property type="protein sequence ID" value="TFK28551.1"/>
    <property type="molecule type" value="Genomic_DNA"/>
</dbReference>
<protein>
    <submittedName>
        <fullName evidence="1">Uncharacterized protein</fullName>
    </submittedName>
</protein>
<dbReference type="AlphaFoldDB" id="A0A5C3LIY9"/>
<proteinExistence type="predicted"/>
<evidence type="ECO:0000313" key="1">
    <source>
        <dbReference type="EMBL" id="TFK28551.1"/>
    </source>
</evidence>
<sequence length="418" mass="47353">MTSLRSCPPEIIKLIVDELATSGRGPWKNLKRDLKSCSRASRLFLPHTRTHIFHSISIRSSGRNYSTSAARRLVQAIEWAPDIAHSIRTVRLDLQLDTFFFNPPDATNTLLSLLTRVQDLTVVLNTPGSRWLVPWEGIPNNVCSTLRKWLQSPGFKRLKLMNVQFPLAGEIERSHGLLTGLEELHLTDSHVYFYNDGSDESVDIDEEPLRPPIPLKSLSLDCCNRSADIAAVENDEQDDAVPPLASLHPSSHQSLRHLTIHLMHYVDEIATITHTGQYHGICGNNDSPNPSESILTPFRNLETFKFSLILNGQVEYLETTDNWTSLDRVLNGHQTSSQPTTAFPALNAVEIDIEIVVYEPYELKAAEELREKAAEKMRTKWFPGLDKRSKEGTMTLKTSVRLTERRECYTEDTDDEEQ</sequence>
<keyword evidence="2" id="KW-1185">Reference proteome</keyword>
<organism evidence="1 2">
    <name type="scientific">Coprinopsis marcescibilis</name>
    <name type="common">Agaric fungus</name>
    <name type="synonym">Psathyrella marcescibilis</name>
    <dbReference type="NCBI Taxonomy" id="230819"/>
    <lineage>
        <taxon>Eukaryota</taxon>
        <taxon>Fungi</taxon>
        <taxon>Dikarya</taxon>
        <taxon>Basidiomycota</taxon>
        <taxon>Agaricomycotina</taxon>
        <taxon>Agaricomycetes</taxon>
        <taxon>Agaricomycetidae</taxon>
        <taxon>Agaricales</taxon>
        <taxon>Agaricineae</taxon>
        <taxon>Psathyrellaceae</taxon>
        <taxon>Coprinopsis</taxon>
    </lineage>
</organism>
<name>A0A5C3LIY9_COPMA</name>
<gene>
    <name evidence="1" type="ORF">FA15DRAFT_652778</name>
</gene>
<reference evidence="1 2" key="1">
    <citation type="journal article" date="2019" name="Nat. Ecol. Evol.">
        <title>Megaphylogeny resolves global patterns of mushroom evolution.</title>
        <authorList>
            <person name="Varga T."/>
            <person name="Krizsan K."/>
            <person name="Foldi C."/>
            <person name="Dima B."/>
            <person name="Sanchez-Garcia M."/>
            <person name="Sanchez-Ramirez S."/>
            <person name="Szollosi G.J."/>
            <person name="Szarkandi J.G."/>
            <person name="Papp V."/>
            <person name="Albert L."/>
            <person name="Andreopoulos W."/>
            <person name="Angelini C."/>
            <person name="Antonin V."/>
            <person name="Barry K.W."/>
            <person name="Bougher N.L."/>
            <person name="Buchanan P."/>
            <person name="Buyck B."/>
            <person name="Bense V."/>
            <person name="Catcheside P."/>
            <person name="Chovatia M."/>
            <person name="Cooper J."/>
            <person name="Damon W."/>
            <person name="Desjardin D."/>
            <person name="Finy P."/>
            <person name="Geml J."/>
            <person name="Haridas S."/>
            <person name="Hughes K."/>
            <person name="Justo A."/>
            <person name="Karasinski D."/>
            <person name="Kautmanova I."/>
            <person name="Kiss B."/>
            <person name="Kocsube S."/>
            <person name="Kotiranta H."/>
            <person name="LaButti K.M."/>
            <person name="Lechner B.E."/>
            <person name="Liimatainen K."/>
            <person name="Lipzen A."/>
            <person name="Lukacs Z."/>
            <person name="Mihaltcheva S."/>
            <person name="Morgado L.N."/>
            <person name="Niskanen T."/>
            <person name="Noordeloos M.E."/>
            <person name="Ohm R.A."/>
            <person name="Ortiz-Santana B."/>
            <person name="Ovrebo C."/>
            <person name="Racz N."/>
            <person name="Riley R."/>
            <person name="Savchenko A."/>
            <person name="Shiryaev A."/>
            <person name="Soop K."/>
            <person name="Spirin V."/>
            <person name="Szebenyi C."/>
            <person name="Tomsovsky M."/>
            <person name="Tulloss R.E."/>
            <person name="Uehling J."/>
            <person name="Grigoriev I.V."/>
            <person name="Vagvolgyi C."/>
            <person name="Papp T."/>
            <person name="Martin F.M."/>
            <person name="Miettinen O."/>
            <person name="Hibbett D.S."/>
            <person name="Nagy L.G."/>
        </authorList>
    </citation>
    <scope>NUCLEOTIDE SEQUENCE [LARGE SCALE GENOMIC DNA]</scope>
    <source>
        <strain evidence="1 2">CBS 121175</strain>
    </source>
</reference>
<evidence type="ECO:0000313" key="2">
    <source>
        <dbReference type="Proteomes" id="UP000307440"/>
    </source>
</evidence>
<accession>A0A5C3LIY9</accession>
<dbReference type="Proteomes" id="UP000307440">
    <property type="component" value="Unassembled WGS sequence"/>
</dbReference>